<keyword evidence="1" id="KW-0378">Hydrolase</keyword>
<evidence type="ECO:0008006" key="5">
    <source>
        <dbReference type="Google" id="ProtNLM"/>
    </source>
</evidence>
<dbReference type="GO" id="GO:0004806">
    <property type="term" value="F:triacylglycerol lipase activity"/>
    <property type="evidence" value="ECO:0007669"/>
    <property type="project" value="UniProtKB-UniRule"/>
</dbReference>
<keyword evidence="2" id="KW-0732">Signal</keyword>
<name>A0A9W8WM22_9HYPO</name>
<comment type="similarity">
    <text evidence="2">Belongs to the AB hydrolase superfamily. Lipase family.</text>
</comment>
<dbReference type="Gene3D" id="1.10.260.130">
    <property type="match status" value="1"/>
</dbReference>
<dbReference type="Pfam" id="PF03583">
    <property type="entry name" value="LIP"/>
    <property type="match status" value="1"/>
</dbReference>
<evidence type="ECO:0000256" key="2">
    <source>
        <dbReference type="PIRNR" id="PIRNR029171"/>
    </source>
</evidence>
<organism evidence="3 4">
    <name type="scientific">Fusarium piperis</name>
    <dbReference type="NCBI Taxonomy" id="1435070"/>
    <lineage>
        <taxon>Eukaryota</taxon>
        <taxon>Fungi</taxon>
        <taxon>Dikarya</taxon>
        <taxon>Ascomycota</taxon>
        <taxon>Pezizomycotina</taxon>
        <taxon>Sordariomycetes</taxon>
        <taxon>Hypocreomycetidae</taxon>
        <taxon>Hypocreales</taxon>
        <taxon>Nectriaceae</taxon>
        <taxon>Fusarium</taxon>
        <taxon>Fusarium solani species complex</taxon>
    </lineage>
</organism>
<dbReference type="PANTHER" id="PTHR34853:SF5">
    <property type="entry name" value="LIP-DOMAIN-CONTAINING PROTEIN-RELATED"/>
    <property type="match status" value="1"/>
</dbReference>
<proteinExistence type="inferred from homology"/>
<feature type="chain" id="PRO_5041032742" description="Lipase 1" evidence="2">
    <location>
        <begin position="20"/>
        <end position="429"/>
    </location>
</feature>
<evidence type="ECO:0000256" key="1">
    <source>
        <dbReference type="ARBA" id="ARBA00022801"/>
    </source>
</evidence>
<dbReference type="SUPFAM" id="SSF53474">
    <property type="entry name" value="alpha/beta-Hydrolases"/>
    <property type="match status" value="1"/>
</dbReference>
<dbReference type="InterPro" id="IPR029058">
    <property type="entry name" value="AB_hydrolase_fold"/>
</dbReference>
<evidence type="ECO:0000313" key="3">
    <source>
        <dbReference type="EMBL" id="KAJ4328645.1"/>
    </source>
</evidence>
<protein>
    <recommendedName>
        <fullName evidence="5">Lipase 1</fullName>
    </recommendedName>
</protein>
<dbReference type="EMBL" id="JAPEUR010000008">
    <property type="protein sequence ID" value="KAJ4328645.1"/>
    <property type="molecule type" value="Genomic_DNA"/>
</dbReference>
<gene>
    <name evidence="3" type="ORF">N0V84_000835</name>
</gene>
<dbReference type="PANTHER" id="PTHR34853">
    <property type="match status" value="1"/>
</dbReference>
<accession>A0A9W8WM22</accession>
<dbReference type="InterPro" id="IPR005152">
    <property type="entry name" value="Lipase_secreted"/>
</dbReference>
<dbReference type="Proteomes" id="UP001140502">
    <property type="component" value="Unassembled WGS sequence"/>
</dbReference>
<dbReference type="PIRSF" id="PIRSF029171">
    <property type="entry name" value="Esterase_LipA"/>
    <property type="match status" value="1"/>
</dbReference>
<dbReference type="GO" id="GO:0016042">
    <property type="term" value="P:lipid catabolic process"/>
    <property type="evidence" value="ECO:0007669"/>
    <property type="project" value="UniProtKB-UniRule"/>
</dbReference>
<dbReference type="Gene3D" id="3.40.50.1820">
    <property type="entry name" value="alpha/beta hydrolase"/>
    <property type="match status" value="1"/>
</dbReference>
<dbReference type="OrthoDB" id="2373480at2759"/>
<sequence>MHPLHWPLSLCVVPEICSGAIIEDDMSGKEPLPPSQDHWYKAPPGFESKQPGDVLRIRSAPGNLTAVIGNPSAAYHILYRTTDSRDQPSWAVTTLFIPPSFYFSPSGKPALLSYQFAYNSANLDSSPSIGLYWRMAQREPNLGIKSNADFINYMLSLGWIVNTPDFEGPKASFGASTQAGHATLDSLRAVLGLISPNGDTEPNTAIWGYSGGSYATLAAAELQGQYTPELKIDGVVLGGLTDNISADFDNLNKSPIAGSLIAFLLGITSQYPEATAYLESRLVPDTKEEFLSVRHINVADAVRQFSGKDIYAYFEGGAADLQDPVLRKIYDEDVRLGYRGVPKMPMFVYKAIADQFCPVDQTDATVGKFCSGGADITYERNTMGEHVSEIGNGKPRAFKWLWSVFDGSYEPSTAGCRIRNVTVKVDSEI</sequence>
<dbReference type="AlphaFoldDB" id="A0A9W8WM22"/>
<evidence type="ECO:0000313" key="4">
    <source>
        <dbReference type="Proteomes" id="UP001140502"/>
    </source>
</evidence>
<feature type="signal peptide" evidence="2">
    <location>
        <begin position="1"/>
        <end position="19"/>
    </location>
</feature>
<comment type="caution">
    <text evidence="3">The sequence shown here is derived from an EMBL/GenBank/DDBJ whole genome shotgun (WGS) entry which is preliminary data.</text>
</comment>
<reference evidence="3" key="1">
    <citation type="submission" date="2022-10" db="EMBL/GenBank/DDBJ databases">
        <title>Tapping the CABI collections for fungal endophytes: first genome assemblies for Collariella, Neodidymelliopsis, Ascochyta clinopodiicola, Didymella pomorum, Didymosphaeria variabile, Neocosmospora piperis and Neocucurbitaria cava.</title>
        <authorList>
            <person name="Hill R."/>
        </authorList>
    </citation>
    <scope>NUCLEOTIDE SEQUENCE</scope>
    <source>
        <strain evidence="3">IMI 366586</strain>
    </source>
</reference>
<keyword evidence="4" id="KW-1185">Reference proteome</keyword>